<comment type="caution">
    <text evidence="1">The sequence shown here is derived from an EMBL/GenBank/DDBJ whole genome shotgun (WGS) entry which is preliminary data.</text>
</comment>
<name>A0A0G1KCD0_9BACT</name>
<sequence length="201" mass="22613">MDQQTILNILASKIVQKETAEALIESAEEITMKILEETLGPEKIKSLPPEEWDILTTATHLRGQLLPFLSAACTAEEVLVNKSSFAELLQILDELERAMKYVSANYDRLSLNFKPTAAWTKEQLKGALGIVKELKKIEFKDEYAILTADIIRKLSRMNNSSICSVIGEDPYKLFAAECKNAMKILSRFQHQLSGTDTKIVH</sequence>
<dbReference type="Proteomes" id="UP000034032">
    <property type="component" value="Unassembled WGS sequence"/>
</dbReference>
<reference evidence="1 2" key="1">
    <citation type="journal article" date="2015" name="Nature">
        <title>rRNA introns, odd ribosomes, and small enigmatic genomes across a large radiation of phyla.</title>
        <authorList>
            <person name="Brown C.T."/>
            <person name="Hug L.A."/>
            <person name="Thomas B.C."/>
            <person name="Sharon I."/>
            <person name="Castelle C.J."/>
            <person name="Singh A."/>
            <person name="Wilkins M.J."/>
            <person name="Williams K.H."/>
            <person name="Banfield J.F."/>
        </authorList>
    </citation>
    <scope>NUCLEOTIDE SEQUENCE [LARGE SCALE GENOMIC DNA]</scope>
</reference>
<protein>
    <submittedName>
        <fullName evidence="1">Uncharacterized protein</fullName>
    </submittedName>
</protein>
<accession>A0A0G1KCD0</accession>
<dbReference type="AlphaFoldDB" id="A0A0G1KCD0"/>
<evidence type="ECO:0000313" key="1">
    <source>
        <dbReference type="EMBL" id="KKT81253.1"/>
    </source>
</evidence>
<gene>
    <name evidence="1" type="ORF">UW79_C0023G0026</name>
</gene>
<proteinExistence type="predicted"/>
<dbReference type="EMBL" id="LCJR01000023">
    <property type="protein sequence ID" value="KKT81253.1"/>
    <property type="molecule type" value="Genomic_DNA"/>
</dbReference>
<organism evidence="1 2">
    <name type="scientific">Candidatus Yanofskybacteria bacterium GW2011_GWA2_44_9</name>
    <dbReference type="NCBI Taxonomy" id="1619025"/>
    <lineage>
        <taxon>Bacteria</taxon>
        <taxon>Candidatus Yanofskyibacteriota</taxon>
    </lineage>
</organism>
<evidence type="ECO:0000313" key="2">
    <source>
        <dbReference type="Proteomes" id="UP000034032"/>
    </source>
</evidence>